<reference evidence="4 5" key="1">
    <citation type="submission" date="2016-09" db="EMBL/GenBank/DDBJ databases">
        <authorList>
            <person name="Capua I."/>
            <person name="De Benedictis P."/>
            <person name="Joannis T."/>
            <person name="Lombin L.H."/>
            <person name="Cattoli G."/>
        </authorList>
    </citation>
    <scope>NUCLEOTIDE SEQUENCE [LARGE SCALE GENOMIC DNA]</scope>
    <source>
        <strain evidence="4 5">ANC 4671</strain>
    </source>
</reference>
<evidence type="ECO:0000256" key="1">
    <source>
        <dbReference type="ARBA" id="ARBA00008490"/>
    </source>
</evidence>
<keyword evidence="5" id="KW-1185">Reference proteome</keyword>
<dbReference type="EMBL" id="MKKK01000011">
    <property type="protein sequence ID" value="OEY97327.1"/>
    <property type="molecule type" value="Genomic_DNA"/>
</dbReference>
<feature type="chain" id="PRO_5043144655" evidence="3">
    <location>
        <begin position="21"/>
        <end position="213"/>
    </location>
</feature>
<evidence type="ECO:0000256" key="3">
    <source>
        <dbReference type="SAM" id="SignalP"/>
    </source>
</evidence>
<dbReference type="PANTHER" id="PTHR38108">
    <property type="entry name" value="UPF0319 PROTEIN YCCT"/>
    <property type="match status" value="1"/>
</dbReference>
<dbReference type="Pfam" id="PF09829">
    <property type="entry name" value="DUF2057"/>
    <property type="match status" value="1"/>
</dbReference>
<dbReference type="RefSeq" id="WP_070069255.1">
    <property type="nucleotide sequence ID" value="NZ_MKKK01000011.1"/>
</dbReference>
<comment type="similarity">
    <text evidence="1">Belongs to the UPF0319 family.</text>
</comment>
<keyword evidence="2 3" id="KW-0732">Signal</keyword>
<comment type="caution">
    <text evidence="4">The sequence shown here is derived from an EMBL/GenBank/DDBJ whole genome shotgun (WGS) entry which is preliminary data.</text>
</comment>
<dbReference type="AlphaFoldDB" id="A0A1E7RDM1"/>
<feature type="signal peptide" evidence="3">
    <location>
        <begin position="1"/>
        <end position="20"/>
    </location>
</feature>
<protein>
    <submittedName>
        <fullName evidence="4">Uncharacterized protein</fullName>
    </submittedName>
</protein>
<dbReference type="Proteomes" id="UP000185895">
    <property type="component" value="Unassembled WGS sequence"/>
</dbReference>
<proteinExistence type="inferred from homology"/>
<evidence type="ECO:0000256" key="2">
    <source>
        <dbReference type="ARBA" id="ARBA00022729"/>
    </source>
</evidence>
<evidence type="ECO:0000313" key="5">
    <source>
        <dbReference type="Proteomes" id="UP000185895"/>
    </source>
</evidence>
<sequence>MLKKFLSVISLSVLSVSAWADVVLTAPEEIIVLAIDDQEVSKGLISKKNNSFKLDAGVHSISVKYQDIFYHASGEHDVLKSNILTLNQVPLQDGQSYKLVLVNPPKDFDQAKEFAERPTIAIQNQSGQKVAEQVGASQQNKSWLGQNLFGAVTDLRKDKPQATVVYVPEAHAQVTSAQNATNVAGNQLIELWKKATSQQRKEFTAWLTEQASR</sequence>
<dbReference type="InterPro" id="IPR018635">
    <property type="entry name" value="UPF0319"/>
</dbReference>
<dbReference type="STRING" id="1262585.BJI46_10610"/>
<organism evidence="4 5">
    <name type="scientific">Acinetobacter qingfengensis</name>
    <dbReference type="NCBI Taxonomy" id="1262585"/>
    <lineage>
        <taxon>Bacteria</taxon>
        <taxon>Pseudomonadati</taxon>
        <taxon>Pseudomonadota</taxon>
        <taxon>Gammaproteobacteria</taxon>
        <taxon>Moraxellales</taxon>
        <taxon>Moraxellaceae</taxon>
        <taxon>Acinetobacter</taxon>
    </lineage>
</organism>
<gene>
    <name evidence="4" type="ORF">BJI46_10610</name>
</gene>
<name>A0A1E7RDM1_9GAMM</name>
<dbReference type="PANTHER" id="PTHR38108:SF1">
    <property type="entry name" value="UPF0319 PROTEIN YCCT"/>
    <property type="match status" value="1"/>
</dbReference>
<dbReference type="OrthoDB" id="6656812at2"/>
<accession>A0A1E7RDM1</accession>
<evidence type="ECO:0000313" key="4">
    <source>
        <dbReference type="EMBL" id="OEY97327.1"/>
    </source>
</evidence>